<feature type="domain" description="COQ9 C-terminal" evidence="10">
    <location>
        <begin position="209"/>
        <end position="279"/>
    </location>
</feature>
<evidence type="ECO:0000256" key="6">
    <source>
        <dbReference type="ARBA" id="ARBA00023121"/>
    </source>
</evidence>
<dbReference type="Gene3D" id="1.10.357.10">
    <property type="entry name" value="Tetracycline Repressor, domain 2"/>
    <property type="match status" value="1"/>
</dbReference>
<comment type="pathway">
    <text evidence="2 8">Cofactor biosynthesis; ubiquinone biosynthesis.</text>
</comment>
<keyword evidence="7 8" id="KW-0496">Mitochondrion</keyword>
<keyword evidence="13" id="KW-1185">Reference proteome</keyword>
<dbReference type="InterPro" id="IPR012762">
    <property type="entry name" value="Ubiq_biosynth_COQ9"/>
</dbReference>
<feature type="compositionally biased region" description="Low complexity" evidence="9">
    <location>
        <begin position="78"/>
        <end position="96"/>
    </location>
</feature>
<keyword evidence="6 8" id="KW-0446">Lipid-binding</keyword>
<comment type="similarity">
    <text evidence="3 8">Belongs to the COQ9 family.</text>
</comment>
<keyword evidence="5" id="KW-0809">Transit peptide</keyword>
<evidence type="ECO:0000256" key="7">
    <source>
        <dbReference type="ARBA" id="ARBA00023128"/>
    </source>
</evidence>
<dbReference type="GO" id="GO:0008289">
    <property type="term" value="F:lipid binding"/>
    <property type="evidence" value="ECO:0007669"/>
    <property type="project" value="UniProtKB-UniRule"/>
</dbReference>
<organism evidence="12 13">
    <name type="scientific">Phytophthora rubi</name>
    <dbReference type="NCBI Taxonomy" id="129364"/>
    <lineage>
        <taxon>Eukaryota</taxon>
        <taxon>Sar</taxon>
        <taxon>Stramenopiles</taxon>
        <taxon>Oomycota</taxon>
        <taxon>Peronosporomycetes</taxon>
        <taxon>Peronosporales</taxon>
        <taxon>Peronosporaceae</taxon>
        <taxon>Phytophthora</taxon>
    </lineage>
</organism>
<evidence type="ECO:0000256" key="4">
    <source>
        <dbReference type="ARBA" id="ARBA00022688"/>
    </source>
</evidence>
<evidence type="ECO:0000256" key="1">
    <source>
        <dbReference type="ARBA" id="ARBA00004173"/>
    </source>
</evidence>
<evidence type="ECO:0000256" key="9">
    <source>
        <dbReference type="SAM" id="MobiDB-lite"/>
    </source>
</evidence>
<dbReference type="GO" id="GO:0006744">
    <property type="term" value="P:ubiquinone biosynthetic process"/>
    <property type="evidence" value="ECO:0007669"/>
    <property type="project" value="UniProtKB-UniRule"/>
</dbReference>
<evidence type="ECO:0000256" key="8">
    <source>
        <dbReference type="RuleBase" id="RU366063"/>
    </source>
</evidence>
<protein>
    <recommendedName>
        <fullName evidence="8">Ubiquinone biosynthesis protein</fullName>
    </recommendedName>
</protein>
<accession>A0A6A4C2Q2</accession>
<evidence type="ECO:0000313" key="13">
    <source>
        <dbReference type="Proteomes" id="UP000434957"/>
    </source>
</evidence>
<feature type="domain" description="Ubiquinone biosynthesis protein COQ9 HTH" evidence="11">
    <location>
        <begin position="101"/>
        <end position="125"/>
    </location>
</feature>
<gene>
    <name evidence="12" type="ORF">PR003_g26871</name>
</gene>
<reference evidence="12 13" key="1">
    <citation type="submission" date="2018-08" db="EMBL/GenBank/DDBJ databases">
        <title>Genomic investigation of the strawberry pathogen Phytophthora fragariae indicates pathogenicity is determined by transcriptional variation in three key races.</title>
        <authorList>
            <person name="Adams T.M."/>
            <person name="Armitage A.D."/>
            <person name="Sobczyk M.K."/>
            <person name="Bates H.J."/>
            <person name="Dunwell J.M."/>
            <person name="Nellist C.F."/>
            <person name="Harrison R.J."/>
        </authorList>
    </citation>
    <scope>NUCLEOTIDE SEQUENCE [LARGE SCALE GENOMIC DNA]</scope>
    <source>
        <strain evidence="12 13">SCRP333</strain>
    </source>
</reference>
<dbReference type="Pfam" id="PF21392">
    <property type="entry name" value="COQ9_N"/>
    <property type="match status" value="1"/>
</dbReference>
<evidence type="ECO:0000256" key="3">
    <source>
        <dbReference type="ARBA" id="ARBA00010766"/>
    </source>
</evidence>
<evidence type="ECO:0000259" key="10">
    <source>
        <dbReference type="Pfam" id="PF08511"/>
    </source>
</evidence>
<dbReference type="Proteomes" id="UP000434957">
    <property type="component" value="Unassembled WGS sequence"/>
</dbReference>
<comment type="function">
    <text evidence="8">Membrane-associated protein that warps the membrane surface to access and bind aromatic isoprenes with high specificity, including ubiquinone (CoQ) isoprene intermediates and presents them directly to Coq7, therefore facilitating the Coq7-mediated hydroxylase step. Participates in the biosynthesis of coenzyme Q, also named ubiquinone, an essential lipid-soluble electron transporter for aerobic cellular respiration.</text>
</comment>
<dbReference type="PANTHER" id="PTHR21427:SF19">
    <property type="entry name" value="UBIQUINONE BIOSYNTHESIS PROTEIN COQ9, MITOCHONDRIAL"/>
    <property type="match status" value="1"/>
</dbReference>
<dbReference type="FunFam" id="1.10.357.10:FF:000004">
    <property type="entry name" value="Ubiquinone biosynthesis protein COQ9, mitochondrial"/>
    <property type="match status" value="1"/>
</dbReference>
<dbReference type="AlphaFoldDB" id="A0A6A4C2Q2"/>
<dbReference type="InterPro" id="IPR048674">
    <property type="entry name" value="COQ9_HTH"/>
</dbReference>
<dbReference type="GO" id="GO:0005743">
    <property type="term" value="C:mitochondrial inner membrane"/>
    <property type="evidence" value="ECO:0007669"/>
    <property type="project" value="TreeGrafter"/>
</dbReference>
<dbReference type="NCBIfam" id="TIGR02396">
    <property type="entry name" value="diverge_rpsU"/>
    <property type="match status" value="1"/>
</dbReference>
<feature type="region of interest" description="Disordered" evidence="9">
    <location>
        <begin position="78"/>
        <end position="100"/>
    </location>
</feature>
<dbReference type="Pfam" id="PF08511">
    <property type="entry name" value="COQ9"/>
    <property type="match status" value="1"/>
</dbReference>
<evidence type="ECO:0000259" key="11">
    <source>
        <dbReference type="Pfam" id="PF21392"/>
    </source>
</evidence>
<dbReference type="PANTHER" id="PTHR21427">
    <property type="entry name" value="UBIQUINONE BIOSYNTHESIS PROTEIN COQ9, MITOCHONDRIAL"/>
    <property type="match status" value="1"/>
</dbReference>
<sequence>MSLFSNIPSCECPSSSYLRTRNGVTNQLAIMASRNLIRRSARLAAPVSSKRSAVCASSMSVTGRQFFQAAPAAAQIRLQSTQSTASSEETTKSESSVDPEQRILEQAVKHVAVHGWTIEALAAGATDLGYPSVAHGMFQRGAIELVEYFMDSCLVKLRETLIVNTEQLQAMTVAERLKFGVRTRLEMLEPVMATWPQGMAAGALPQNAPATAKRLAKISDEIWYFAGDKSTDMSWYTKRAILTGIYASTELFMLSDKSPNFQDTWAFLDRRVDETIQLGEVPQNLSDVAGMASIGLQSVFSAVTSLAGPLAGQIISSSPLSHVPNPISAVGSVIPPSVVSAVASSLPFSGPAATTGAATGDDAMAFQSKDLKEINDELEKLGGVDTTERRS</sequence>
<comment type="caution">
    <text evidence="12">The sequence shown here is derived from an EMBL/GenBank/DDBJ whole genome shotgun (WGS) entry which is preliminary data.</text>
</comment>
<name>A0A6A4C2Q2_9STRA</name>
<dbReference type="EMBL" id="QXFT01003589">
    <property type="protein sequence ID" value="KAE9284364.1"/>
    <property type="molecule type" value="Genomic_DNA"/>
</dbReference>
<comment type="subcellular location">
    <subcellularLocation>
        <location evidence="1 8">Mitochondrion</location>
    </subcellularLocation>
</comment>
<proteinExistence type="inferred from homology"/>
<evidence type="ECO:0000256" key="5">
    <source>
        <dbReference type="ARBA" id="ARBA00022946"/>
    </source>
</evidence>
<keyword evidence="4 8" id="KW-0831">Ubiquinone biosynthesis</keyword>
<dbReference type="UniPathway" id="UPA00232"/>
<dbReference type="InterPro" id="IPR013718">
    <property type="entry name" value="COQ9_C"/>
</dbReference>
<evidence type="ECO:0000313" key="12">
    <source>
        <dbReference type="EMBL" id="KAE9284364.1"/>
    </source>
</evidence>
<evidence type="ECO:0000256" key="2">
    <source>
        <dbReference type="ARBA" id="ARBA00004749"/>
    </source>
</evidence>